<feature type="transmembrane region" description="Helical" evidence="6">
    <location>
        <begin position="149"/>
        <end position="170"/>
    </location>
</feature>
<dbReference type="Proteomes" id="UP000231358">
    <property type="component" value="Unassembled WGS sequence"/>
</dbReference>
<evidence type="ECO:0000256" key="1">
    <source>
        <dbReference type="ARBA" id="ARBA00004141"/>
    </source>
</evidence>
<feature type="transmembrane region" description="Helical" evidence="6">
    <location>
        <begin position="41"/>
        <end position="60"/>
    </location>
</feature>
<dbReference type="AlphaFoldDB" id="A0A2G7G0W2"/>
<gene>
    <name evidence="7" type="ORF">AARAC_004650</name>
</gene>
<comment type="caution">
    <text evidence="7">The sequence shown here is derived from an EMBL/GenBank/DDBJ whole genome shotgun (WGS) entry which is preliminary data.</text>
</comment>
<name>A0A2G7G0W2_9EURO</name>
<evidence type="ECO:0000256" key="2">
    <source>
        <dbReference type="ARBA" id="ARBA00005982"/>
    </source>
</evidence>
<proteinExistence type="inferred from homology"/>
<protein>
    <recommendedName>
        <fullName evidence="9">Oligopeptide transporter</fullName>
    </recommendedName>
</protein>
<dbReference type="SUPFAM" id="SSF103473">
    <property type="entry name" value="MFS general substrate transporter"/>
    <property type="match status" value="1"/>
</dbReference>
<evidence type="ECO:0000256" key="4">
    <source>
        <dbReference type="ARBA" id="ARBA00022989"/>
    </source>
</evidence>
<keyword evidence="8" id="KW-1185">Reference proteome</keyword>
<dbReference type="InterPro" id="IPR000109">
    <property type="entry name" value="POT_fam"/>
</dbReference>
<dbReference type="CDD" id="cd12148">
    <property type="entry name" value="fungal_TF_MHR"/>
    <property type="match status" value="1"/>
</dbReference>
<dbReference type="EMBL" id="NEXV01000266">
    <property type="protein sequence ID" value="PIG86225.1"/>
    <property type="molecule type" value="Genomic_DNA"/>
</dbReference>
<keyword evidence="4 6" id="KW-1133">Transmembrane helix</keyword>
<sequence length="1116" mass="124396">MKAPKSATLVGVNAMLADYERRDATEDEINELPHVADSISFIVWIALVVSGAERFLFYAATTPWQNYAQYDRENTSIPGALGLGEAMASNISSAFYAFTFLMSVAFAVLSDAWLGRYITLCLSFCLDFCGCLILFVTSLPAITDGSIKLIGFILAVILIGLGTGGVKATITPFIGDQYPNVSPQLIITKKGERVVLDRTLTMQYIYNVFYWFTSIATLSLIASTYLEKKVGYWAAYLMPLCAFAVVVPLLTVWHKALVKLPPQGSVIPQFAKVIWFSARDRFRLDAAKPSYQAEKYHREVDWDDLFVSEIKRGLSACKVMACFIPYHLCNNQSVNNLITQAGAMRLDGVPNDAIKAINPVFCVILGPLLQRFLYPGLRKAGFRFGPIARMTWAFITMSGSMAFAAGVQKLVYSRGPCYEKPLTCEASDGGRIGNDISVWVQIPIFFFLGLAEILGFTTLAEYSYSEAPTNMRTLVQSLVQRKCSRETPICSRCYHLKFNCAYPSRWRGRRIEPRGPSSSGKRNTLSIASNGHLISKATGLELLDAYFALFIPSTFVCHPLRLKARYNEGNLPICVRDSIFSMATFLRSATKIGLASDTRSTSETTPPAEIWAQQASTDVVNQINRPSLDVIHTLFNLIAYWCAVGKTQKCREHAKMALASIQQLRVQGLASSINRPRELERASFFVGMISQCLTDDSECVALITPLSLDGPPPSSEIDLHSPLRGQIMKFIQHWIRIRNFVRALHTDMDPGMQWATLFSLDGETKRLYETLSPTLRDFNGQPCLEADFCESLGLQTLYHMCRFVPHLAMIRLLQKQTSPADEYVQLCAQIAVQHINRVSDVIMNAVTSSQTTLTALPPFVAYCSFTSVSVYMSYLYHCGKDWNDVNDPTVYLSRVRLLSNLHLLNQVRRVWTPVKVMWEAIQMDMAALGISSTDVEAYGRSLINMSSLPHREVQRSHILSLAHAAEPYMDTEMMLSLIHIVDYVKLADPVYMLIGIFRLFPVGGRCSMTPSSNRHTTAAGLTREFAGNEHTVQVSSSNPLYPPSARPHRPLLFQCEEETADPTAPRCASQSGMNKHDTSADQVYPNRPLGGAEENPAISLGMLQMMWLANEDLPCM</sequence>
<keyword evidence="3 6" id="KW-0812">Transmembrane</keyword>
<evidence type="ECO:0000313" key="7">
    <source>
        <dbReference type="EMBL" id="PIG86225.1"/>
    </source>
</evidence>
<dbReference type="Gene3D" id="1.20.1250.20">
    <property type="entry name" value="MFS general substrate transporter like domains"/>
    <property type="match status" value="1"/>
</dbReference>
<evidence type="ECO:0000256" key="5">
    <source>
        <dbReference type="ARBA" id="ARBA00023136"/>
    </source>
</evidence>
<dbReference type="Pfam" id="PF00854">
    <property type="entry name" value="PTR2"/>
    <property type="match status" value="1"/>
</dbReference>
<evidence type="ECO:0000256" key="3">
    <source>
        <dbReference type="ARBA" id="ARBA00022692"/>
    </source>
</evidence>
<evidence type="ECO:0000313" key="8">
    <source>
        <dbReference type="Proteomes" id="UP000231358"/>
    </source>
</evidence>
<organism evidence="7 8">
    <name type="scientific">Aspergillus arachidicola</name>
    <dbReference type="NCBI Taxonomy" id="656916"/>
    <lineage>
        <taxon>Eukaryota</taxon>
        <taxon>Fungi</taxon>
        <taxon>Dikarya</taxon>
        <taxon>Ascomycota</taxon>
        <taxon>Pezizomycotina</taxon>
        <taxon>Eurotiomycetes</taxon>
        <taxon>Eurotiomycetidae</taxon>
        <taxon>Eurotiales</taxon>
        <taxon>Aspergillaceae</taxon>
        <taxon>Aspergillus</taxon>
        <taxon>Aspergillus subgen. Circumdati</taxon>
    </lineage>
</organism>
<feature type="transmembrane region" description="Helical" evidence="6">
    <location>
        <begin position="208"/>
        <end position="226"/>
    </location>
</feature>
<dbReference type="PANTHER" id="PTHR11654">
    <property type="entry name" value="OLIGOPEPTIDE TRANSPORTER-RELATED"/>
    <property type="match status" value="1"/>
</dbReference>
<dbReference type="InterPro" id="IPR036259">
    <property type="entry name" value="MFS_trans_sf"/>
</dbReference>
<reference evidence="7 8" key="1">
    <citation type="submission" date="2017-05" db="EMBL/GenBank/DDBJ databases">
        <title>Genome sequence for an aflatoxigenic pathogen of Argentinian peanut, Aspergillus arachidicola.</title>
        <authorList>
            <person name="Moore G."/>
            <person name="Beltz S.B."/>
            <person name="Mack B.M."/>
        </authorList>
    </citation>
    <scope>NUCLEOTIDE SEQUENCE [LARGE SCALE GENOMIC DNA]</scope>
    <source>
        <strain evidence="7 8">CBS 117610</strain>
    </source>
</reference>
<evidence type="ECO:0008006" key="9">
    <source>
        <dbReference type="Google" id="ProtNLM"/>
    </source>
</evidence>
<dbReference type="GO" id="GO:0022857">
    <property type="term" value="F:transmembrane transporter activity"/>
    <property type="evidence" value="ECO:0007669"/>
    <property type="project" value="InterPro"/>
</dbReference>
<dbReference type="GO" id="GO:0016020">
    <property type="term" value="C:membrane"/>
    <property type="evidence" value="ECO:0007669"/>
    <property type="project" value="UniProtKB-SubCell"/>
</dbReference>
<feature type="transmembrane region" description="Helical" evidence="6">
    <location>
        <begin position="114"/>
        <end position="137"/>
    </location>
</feature>
<comment type="similarity">
    <text evidence="2">Belongs to the major facilitator superfamily. Proton-dependent oligopeptide transporter (POT/PTR) (TC 2.A.17) family.</text>
</comment>
<keyword evidence="5 6" id="KW-0472">Membrane</keyword>
<evidence type="ECO:0000256" key="6">
    <source>
        <dbReference type="SAM" id="Phobius"/>
    </source>
</evidence>
<feature type="transmembrane region" description="Helical" evidence="6">
    <location>
        <begin position="81"/>
        <end position="108"/>
    </location>
</feature>
<comment type="subcellular location">
    <subcellularLocation>
        <location evidence="1">Membrane</location>
        <topology evidence="1">Multi-pass membrane protein</topology>
    </subcellularLocation>
</comment>
<accession>A0A2G7G0W2</accession>
<feature type="transmembrane region" description="Helical" evidence="6">
    <location>
        <begin position="233"/>
        <end position="253"/>
    </location>
</feature>